<sequence length="220" mass="25380">MDNIDNSVQKVIDLLERIPHNYAEITQRTPYYNMAATLTDSVLQAGMNYKSVVYPRVYNILSKYSDYRTTCDFIILFQTIPIEEIIQWKNKRKQNTICNLALYLYNCNINTEDDLAEWILDDGNAESLLEINGVGRKTIDYMKLLSGQQAIPIDRHMFQFLEIAGVLTADYKEASRILRKTASVLEVGESVLDKTIWNYMSQKKSDGQMSIFDIFGDIMV</sequence>
<gene>
    <name evidence="1" type="ORF">DWX93_10750</name>
</gene>
<comment type="caution">
    <text evidence="1">The sequence shown here is derived from an EMBL/GenBank/DDBJ whole genome shotgun (WGS) entry which is preliminary data.</text>
</comment>
<reference evidence="1 2" key="1">
    <citation type="submission" date="2018-08" db="EMBL/GenBank/DDBJ databases">
        <title>A genome reference for cultivated species of the human gut microbiota.</title>
        <authorList>
            <person name="Zou Y."/>
            <person name="Xue W."/>
            <person name="Luo G."/>
        </authorList>
    </citation>
    <scope>NUCLEOTIDE SEQUENCE [LARGE SCALE GENOMIC DNA]</scope>
    <source>
        <strain evidence="1 2">AF22-12AC</strain>
    </source>
</reference>
<dbReference type="SUPFAM" id="SSF48150">
    <property type="entry name" value="DNA-glycosylase"/>
    <property type="match status" value="1"/>
</dbReference>
<dbReference type="GO" id="GO:0003824">
    <property type="term" value="F:catalytic activity"/>
    <property type="evidence" value="ECO:0007669"/>
    <property type="project" value="InterPro"/>
</dbReference>
<dbReference type="Proteomes" id="UP000266172">
    <property type="component" value="Unassembled WGS sequence"/>
</dbReference>
<dbReference type="RefSeq" id="WP_118097652.1">
    <property type="nucleotide sequence ID" value="NZ_CAUGCI010000005.1"/>
</dbReference>
<organism evidence="1 2">
    <name type="scientific">Roseburia hominis</name>
    <dbReference type="NCBI Taxonomy" id="301301"/>
    <lineage>
        <taxon>Bacteria</taxon>
        <taxon>Bacillati</taxon>
        <taxon>Bacillota</taxon>
        <taxon>Clostridia</taxon>
        <taxon>Lachnospirales</taxon>
        <taxon>Lachnospiraceae</taxon>
        <taxon>Roseburia</taxon>
    </lineage>
</organism>
<accession>A0A395V863</accession>
<dbReference type="GO" id="GO:0006281">
    <property type="term" value="P:DNA repair"/>
    <property type="evidence" value="ECO:0007669"/>
    <property type="project" value="InterPro"/>
</dbReference>
<dbReference type="EMBL" id="QRVL01000009">
    <property type="protein sequence ID" value="RGS39429.1"/>
    <property type="molecule type" value="Genomic_DNA"/>
</dbReference>
<evidence type="ECO:0000313" key="1">
    <source>
        <dbReference type="EMBL" id="RGS39429.1"/>
    </source>
</evidence>
<dbReference type="AlphaFoldDB" id="A0A395V863"/>
<dbReference type="InterPro" id="IPR011257">
    <property type="entry name" value="DNA_glycosylase"/>
</dbReference>
<evidence type="ECO:0008006" key="3">
    <source>
        <dbReference type="Google" id="ProtNLM"/>
    </source>
</evidence>
<evidence type="ECO:0000313" key="2">
    <source>
        <dbReference type="Proteomes" id="UP000266172"/>
    </source>
</evidence>
<name>A0A395V863_9FIRM</name>
<protein>
    <recommendedName>
        <fullName evidence="3">HhH-GPD domain-containing protein</fullName>
    </recommendedName>
</protein>
<proteinExistence type="predicted"/>